<organism evidence="2">
    <name type="scientific">marine sediment metagenome</name>
    <dbReference type="NCBI Taxonomy" id="412755"/>
    <lineage>
        <taxon>unclassified sequences</taxon>
        <taxon>metagenomes</taxon>
        <taxon>ecological metagenomes</taxon>
    </lineage>
</organism>
<dbReference type="Pfam" id="PF18135">
    <property type="entry name" value="Type_ISP_C"/>
    <property type="match status" value="1"/>
</dbReference>
<name>X1GAG6_9ZZZZ</name>
<reference evidence="2" key="1">
    <citation type="journal article" date="2014" name="Front. Microbiol.">
        <title>High frequency of phylogenetically diverse reductive dehalogenase-homologous genes in deep subseafloor sedimentary metagenomes.</title>
        <authorList>
            <person name="Kawai M."/>
            <person name="Futagami T."/>
            <person name="Toyoda A."/>
            <person name="Takaki Y."/>
            <person name="Nishi S."/>
            <person name="Hori S."/>
            <person name="Arai W."/>
            <person name="Tsubouchi T."/>
            <person name="Morono Y."/>
            <person name="Uchiyama I."/>
            <person name="Ito T."/>
            <person name="Fujiyama A."/>
            <person name="Inagaki F."/>
            <person name="Takami H."/>
        </authorList>
    </citation>
    <scope>NUCLEOTIDE SEQUENCE</scope>
    <source>
        <strain evidence="2">Expedition CK06-06</strain>
    </source>
</reference>
<comment type="caution">
    <text evidence="2">The sequence shown here is derived from an EMBL/GenBank/DDBJ whole genome shotgun (WGS) entry which is preliminary data.</text>
</comment>
<dbReference type="AlphaFoldDB" id="X1GAG6"/>
<feature type="non-terminal residue" evidence="2">
    <location>
        <position position="1"/>
    </location>
</feature>
<feature type="domain" description="Type ISP restriction-modification enzyme LLaBIII C-terminal specificity" evidence="1">
    <location>
        <begin position="1"/>
        <end position="185"/>
    </location>
</feature>
<accession>X1GAG6</accession>
<evidence type="ECO:0000313" key="2">
    <source>
        <dbReference type="EMBL" id="GAH41825.1"/>
    </source>
</evidence>
<protein>
    <recommendedName>
        <fullName evidence="1">Type ISP restriction-modification enzyme LLaBIII C-terminal specificity domain-containing protein</fullName>
    </recommendedName>
</protein>
<evidence type="ECO:0000259" key="1">
    <source>
        <dbReference type="Pfam" id="PF18135"/>
    </source>
</evidence>
<gene>
    <name evidence="2" type="ORF">S03H2_14077</name>
</gene>
<dbReference type="InterPro" id="IPR041635">
    <property type="entry name" value="Type_ISP_LLaBIII_C"/>
</dbReference>
<dbReference type="EMBL" id="BARU01007140">
    <property type="protein sequence ID" value="GAH41825.1"/>
    <property type="molecule type" value="Genomic_DNA"/>
</dbReference>
<proteinExistence type="predicted"/>
<sequence>RRPNLNPEFIKAVSDKLGLKFVNDGKGDLQETFGPEDIFNYVYAVFHSPTYRSRYAEFLKIDFPRLPLTSDKELFKALVAKGAKLVSLHLVESPKLNSLITKYPIVGPNQVETVRYDEANQRVYINKSQYFEGVSPEVWNFHIGGYQVCQKWLKDRKGRTLSYDELTHYQKIVVALKETIRLMQEIDALIPTWPIE</sequence>